<dbReference type="SUPFAM" id="SSF50891">
    <property type="entry name" value="Cyclophilin-like"/>
    <property type="match status" value="1"/>
</dbReference>
<dbReference type="OrthoDB" id="5298378at2"/>
<proteinExistence type="predicted"/>
<protein>
    <recommendedName>
        <fullName evidence="1">Cyclophilin-like domain-containing protein</fullName>
    </recommendedName>
</protein>
<name>A0A1H3URW6_9ACTN</name>
<accession>A0A1H3URW6</accession>
<evidence type="ECO:0000313" key="2">
    <source>
        <dbReference type="EMBL" id="SDZ64519.1"/>
    </source>
</evidence>
<sequence>MNRAVFAAAIALVLAGCTTRSEPVPVPSSFPGAVPVTLSFAGGLATATLTDTPEARQFAAMLPATVDLRDVWGQAKSGRLPRTIAVESGRPTHDPVPGELYFWPRTDVIAIYYDDLDQRVPDPGLVRLGIVDTGLADLADAGRTVTVRIELRAPGRD</sequence>
<dbReference type="AlphaFoldDB" id="A0A1H3URW6"/>
<dbReference type="Proteomes" id="UP000199632">
    <property type="component" value="Unassembled WGS sequence"/>
</dbReference>
<evidence type="ECO:0000313" key="3">
    <source>
        <dbReference type="Proteomes" id="UP000199632"/>
    </source>
</evidence>
<reference evidence="3" key="1">
    <citation type="submission" date="2016-10" db="EMBL/GenBank/DDBJ databases">
        <authorList>
            <person name="Varghese N."/>
            <person name="Submissions S."/>
        </authorList>
    </citation>
    <scope>NUCLEOTIDE SEQUENCE [LARGE SCALE GENOMIC DNA]</scope>
    <source>
        <strain evidence="3">DSM 44718</strain>
    </source>
</reference>
<dbReference type="PROSITE" id="PS51257">
    <property type="entry name" value="PROKAR_LIPOPROTEIN"/>
    <property type="match status" value="1"/>
</dbReference>
<dbReference type="InterPro" id="IPR029000">
    <property type="entry name" value="Cyclophilin-like_dom_sf"/>
</dbReference>
<dbReference type="Pfam" id="PF18050">
    <property type="entry name" value="Cyclophil_like2"/>
    <property type="match status" value="1"/>
</dbReference>
<dbReference type="Gene3D" id="2.40.100.20">
    <property type="match status" value="1"/>
</dbReference>
<dbReference type="EMBL" id="FNQB01000005">
    <property type="protein sequence ID" value="SDZ64519.1"/>
    <property type="molecule type" value="Genomic_DNA"/>
</dbReference>
<gene>
    <name evidence="2" type="ORF">SAMN05421684_7773</name>
</gene>
<dbReference type="InterPro" id="IPR041183">
    <property type="entry name" value="Cyclophilin-like"/>
</dbReference>
<feature type="domain" description="Cyclophilin-like" evidence="1">
    <location>
        <begin position="40"/>
        <end position="150"/>
    </location>
</feature>
<evidence type="ECO:0000259" key="1">
    <source>
        <dbReference type="Pfam" id="PF18050"/>
    </source>
</evidence>
<keyword evidence="3" id="KW-1185">Reference proteome</keyword>
<organism evidence="2 3">
    <name type="scientific">Asanoa ishikariensis</name>
    <dbReference type="NCBI Taxonomy" id="137265"/>
    <lineage>
        <taxon>Bacteria</taxon>
        <taxon>Bacillati</taxon>
        <taxon>Actinomycetota</taxon>
        <taxon>Actinomycetes</taxon>
        <taxon>Micromonosporales</taxon>
        <taxon>Micromonosporaceae</taxon>
        <taxon>Asanoa</taxon>
    </lineage>
</organism>
<dbReference type="RefSeq" id="WP_090803524.1">
    <property type="nucleotide sequence ID" value="NZ_BOND01000029.1"/>
</dbReference>
<dbReference type="STRING" id="137265.SAMN05421684_7773"/>